<reference evidence="2 3" key="1">
    <citation type="submission" date="2016-12" db="EMBL/GenBank/DDBJ databases">
        <title>Draft genome of Tersicoccus phoenicis 1P05MA.</title>
        <authorList>
            <person name="Nakajima Y."/>
            <person name="Yoshizawa S."/>
            <person name="Nakamura K."/>
            <person name="Ogura Y."/>
            <person name="Hayashi T."/>
            <person name="Kogure K."/>
        </authorList>
    </citation>
    <scope>NUCLEOTIDE SEQUENCE [LARGE SCALE GENOMIC DNA]</scope>
    <source>
        <strain evidence="2 3">1p05MA</strain>
    </source>
</reference>
<evidence type="ECO:0000313" key="3">
    <source>
        <dbReference type="Proteomes" id="UP000187085"/>
    </source>
</evidence>
<dbReference type="PANTHER" id="PTHR43539:SF78">
    <property type="entry name" value="FLAVIN-CONTAINING MONOOXYGENASE"/>
    <property type="match status" value="1"/>
</dbReference>
<dbReference type="GO" id="GO:0004497">
    <property type="term" value="F:monooxygenase activity"/>
    <property type="evidence" value="ECO:0007669"/>
    <property type="project" value="TreeGrafter"/>
</dbReference>
<organism evidence="2 3">
    <name type="scientific">Tersicoccus phoenicis</name>
    <dbReference type="NCBI Taxonomy" id="554083"/>
    <lineage>
        <taxon>Bacteria</taxon>
        <taxon>Bacillati</taxon>
        <taxon>Actinomycetota</taxon>
        <taxon>Actinomycetes</taxon>
        <taxon>Micrococcales</taxon>
        <taxon>Micrococcaceae</taxon>
        <taxon>Tersicoccus</taxon>
    </lineage>
</organism>
<protein>
    <recommendedName>
        <fullName evidence="4">Portal protein</fullName>
    </recommendedName>
</protein>
<dbReference type="AlphaFoldDB" id="A0A1R1LJW0"/>
<keyword evidence="3" id="KW-1185">Reference proteome</keyword>
<comment type="caution">
    <text evidence="2">The sequence shown here is derived from an EMBL/GenBank/DDBJ whole genome shotgun (WGS) entry which is preliminary data.</text>
</comment>
<sequence>MSETGSTIRTRWNTVVVGGGQAGLAVGHHLARQGRDFVVLDAGRRVGESWRERCDSLRLFTPAQYDGLPGLPFPSPRGHFPTKGEMADYVERYAAEQQIPVLTQTTVLRVRPVAGGYGVSTSAGRELTAENVVIATGGTPVPRIPDLASDLSPAIHQLHSAQYRNPGSLPPGDVLVVGAGPSGVEIALELAATHRTVIAGRPTVQISHAVTRYAGGLYWALLHHLLTLRTPVGRAAARGFHDRGAPLIRSSVADLARAGVTAVPRVTGAEDGVPRLEDGRAQLVATVIWCTGYRPEFGWVDGLRTDAHGWPSTDRGVVTGLPGVYVVGMPFQYGLTSGLVGGVGRDAAHVAAELARRSTRDDVALGSGATPERR</sequence>
<dbReference type="EMBL" id="MRDE01000015">
    <property type="protein sequence ID" value="OMH27827.1"/>
    <property type="molecule type" value="Genomic_DNA"/>
</dbReference>
<dbReference type="RefSeq" id="WP_076701545.1">
    <property type="nucleotide sequence ID" value="NZ_MRDE01000015.1"/>
</dbReference>
<accession>A0A1R1LJW0</accession>
<keyword evidence="1" id="KW-0560">Oxidoreductase</keyword>
<dbReference type="Pfam" id="PF13738">
    <property type="entry name" value="Pyr_redox_3"/>
    <property type="match status" value="1"/>
</dbReference>
<dbReference type="OrthoDB" id="9808049at2"/>
<evidence type="ECO:0000256" key="1">
    <source>
        <dbReference type="ARBA" id="ARBA00023002"/>
    </source>
</evidence>
<evidence type="ECO:0008006" key="4">
    <source>
        <dbReference type="Google" id="ProtNLM"/>
    </source>
</evidence>
<dbReference type="InterPro" id="IPR036188">
    <property type="entry name" value="FAD/NAD-bd_sf"/>
</dbReference>
<dbReference type="PANTHER" id="PTHR43539">
    <property type="entry name" value="FLAVIN-BINDING MONOOXYGENASE-LIKE PROTEIN (AFU_ORTHOLOGUE AFUA_4G09220)"/>
    <property type="match status" value="1"/>
</dbReference>
<name>A0A1R1LJW0_9MICC</name>
<dbReference type="STRING" id="554083.BKD30_02505"/>
<dbReference type="PRINTS" id="PR00368">
    <property type="entry name" value="FADPNR"/>
</dbReference>
<dbReference type="Proteomes" id="UP000187085">
    <property type="component" value="Unassembled WGS sequence"/>
</dbReference>
<dbReference type="Gene3D" id="3.50.50.60">
    <property type="entry name" value="FAD/NAD(P)-binding domain"/>
    <property type="match status" value="1"/>
</dbReference>
<gene>
    <name evidence="2" type="ORF">BKD30_02505</name>
</gene>
<evidence type="ECO:0000313" key="2">
    <source>
        <dbReference type="EMBL" id="OMH27827.1"/>
    </source>
</evidence>
<dbReference type="PRINTS" id="PR00411">
    <property type="entry name" value="PNDRDTASEI"/>
</dbReference>
<dbReference type="InterPro" id="IPR050982">
    <property type="entry name" value="Auxin_biosynth/cation_transpt"/>
</dbReference>
<proteinExistence type="predicted"/>
<dbReference type="SUPFAM" id="SSF51905">
    <property type="entry name" value="FAD/NAD(P)-binding domain"/>
    <property type="match status" value="2"/>
</dbReference>
<dbReference type="GO" id="GO:0050660">
    <property type="term" value="F:flavin adenine dinucleotide binding"/>
    <property type="evidence" value="ECO:0007669"/>
    <property type="project" value="TreeGrafter"/>
</dbReference>